<dbReference type="AlphaFoldDB" id="X1K3Y6"/>
<gene>
    <name evidence="1" type="ORF">S03H2_70037</name>
</gene>
<dbReference type="Gene3D" id="3.90.1150.10">
    <property type="entry name" value="Aspartate Aminotransferase, domain 1"/>
    <property type="match status" value="1"/>
</dbReference>
<dbReference type="InterPro" id="IPR015422">
    <property type="entry name" value="PyrdxlP-dep_Trfase_small"/>
</dbReference>
<dbReference type="EMBL" id="BARU01046426">
    <property type="protein sequence ID" value="GAI01737.1"/>
    <property type="molecule type" value="Genomic_DNA"/>
</dbReference>
<evidence type="ECO:0000313" key="1">
    <source>
        <dbReference type="EMBL" id="GAI01737.1"/>
    </source>
</evidence>
<dbReference type="InterPro" id="IPR015424">
    <property type="entry name" value="PyrdxlP-dep_Trfase"/>
</dbReference>
<name>X1K3Y6_9ZZZZ</name>
<sequence length="60" mass="6813">MAALVYLISLGKTGLREIASQNLQKASYVKRKIAEIEGFEVLNQKPTYNEFLVRCPNINK</sequence>
<feature type="non-terminal residue" evidence="1">
    <location>
        <position position="60"/>
    </location>
</feature>
<reference evidence="1" key="1">
    <citation type="journal article" date="2014" name="Front. Microbiol.">
        <title>High frequency of phylogenetically diverse reductive dehalogenase-homologous genes in deep subseafloor sedimentary metagenomes.</title>
        <authorList>
            <person name="Kawai M."/>
            <person name="Futagami T."/>
            <person name="Toyoda A."/>
            <person name="Takaki Y."/>
            <person name="Nishi S."/>
            <person name="Hori S."/>
            <person name="Arai W."/>
            <person name="Tsubouchi T."/>
            <person name="Morono Y."/>
            <person name="Uchiyama I."/>
            <person name="Ito T."/>
            <person name="Fujiyama A."/>
            <person name="Inagaki F."/>
            <person name="Takami H."/>
        </authorList>
    </citation>
    <scope>NUCLEOTIDE SEQUENCE</scope>
    <source>
        <strain evidence="1">Expedition CK06-06</strain>
    </source>
</reference>
<proteinExistence type="predicted"/>
<protein>
    <submittedName>
        <fullName evidence="1">Uncharacterized protein</fullName>
    </submittedName>
</protein>
<dbReference type="SUPFAM" id="SSF53383">
    <property type="entry name" value="PLP-dependent transferases"/>
    <property type="match status" value="1"/>
</dbReference>
<accession>X1K3Y6</accession>
<organism evidence="1">
    <name type="scientific">marine sediment metagenome</name>
    <dbReference type="NCBI Taxonomy" id="412755"/>
    <lineage>
        <taxon>unclassified sequences</taxon>
        <taxon>metagenomes</taxon>
        <taxon>ecological metagenomes</taxon>
    </lineage>
</organism>
<comment type="caution">
    <text evidence="1">The sequence shown here is derived from an EMBL/GenBank/DDBJ whole genome shotgun (WGS) entry which is preliminary data.</text>
</comment>